<reference evidence="1" key="1">
    <citation type="submission" date="2017-03" db="EMBL/GenBank/DDBJ databases">
        <authorList>
            <person name="Monnet C."/>
        </authorList>
    </citation>
    <scope>NUCLEOTIDE SEQUENCE [LARGE SCALE GENOMIC DNA]</scope>
    <source>
        <strain evidence="1">ATCC 9175</strain>
    </source>
</reference>
<dbReference type="RefSeq" id="WP_101584668.1">
    <property type="nucleotide sequence ID" value="NZ_BJME01000015.1"/>
</dbReference>
<dbReference type="Gene3D" id="3.10.180.10">
    <property type="entry name" value="2,3-Dihydroxybiphenyl 1,2-Dioxygenase, domain 1"/>
    <property type="match status" value="1"/>
</dbReference>
<proteinExistence type="predicted"/>
<dbReference type="InterPro" id="IPR029068">
    <property type="entry name" value="Glyas_Bleomycin-R_OHBP_Dase"/>
</dbReference>
<evidence type="ECO:0000313" key="1">
    <source>
        <dbReference type="EMBL" id="SMX98360.1"/>
    </source>
</evidence>
<dbReference type="Pfam" id="PF18029">
    <property type="entry name" value="Glyoxalase_6"/>
    <property type="match status" value="1"/>
</dbReference>
<protein>
    <submittedName>
        <fullName evidence="1">Uncharacterized protein</fullName>
    </submittedName>
</protein>
<keyword evidence="2" id="KW-1185">Reference proteome</keyword>
<dbReference type="Proteomes" id="UP000234525">
    <property type="component" value="Unassembled WGS sequence"/>
</dbReference>
<dbReference type="PANTHER" id="PTHR35908">
    <property type="entry name" value="HYPOTHETICAL FUSION PROTEIN"/>
    <property type="match status" value="1"/>
</dbReference>
<dbReference type="AlphaFoldDB" id="A0A2H1KF51"/>
<dbReference type="SUPFAM" id="SSF54593">
    <property type="entry name" value="Glyoxalase/Bleomycin resistance protein/Dihydroxybiphenyl dioxygenase"/>
    <property type="match status" value="1"/>
</dbReference>
<dbReference type="InterPro" id="IPR041581">
    <property type="entry name" value="Glyoxalase_6"/>
</dbReference>
<evidence type="ECO:0000313" key="2">
    <source>
        <dbReference type="Proteomes" id="UP000234525"/>
    </source>
</evidence>
<name>A0A2H1KF51_BREAU</name>
<comment type="caution">
    <text evidence="1">The sequence shown here is derived from an EMBL/GenBank/DDBJ whole genome shotgun (WGS) entry which is preliminary data.</text>
</comment>
<dbReference type="EMBL" id="FXZB01000032">
    <property type="protein sequence ID" value="SMX98360.1"/>
    <property type="molecule type" value="Genomic_DNA"/>
</dbReference>
<organism evidence="1 2">
    <name type="scientific">Brevibacterium aurantiacum</name>
    <dbReference type="NCBI Taxonomy" id="273384"/>
    <lineage>
        <taxon>Bacteria</taxon>
        <taxon>Bacillati</taxon>
        <taxon>Actinomycetota</taxon>
        <taxon>Actinomycetes</taxon>
        <taxon>Micrococcales</taxon>
        <taxon>Brevibacteriaceae</taxon>
        <taxon>Brevibacterium</taxon>
    </lineage>
</organism>
<dbReference type="PANTHER" id="PTHR35908:SF1">
    <property type="entry name" value="CONSERVED PROTEIN"/>
    <property type="match status" value="1"/>
</dbReference>
<sequence length="121" mass="13632">MIGTLNTTALDCPIPLENAKFYQTLLGGYISPEEDTDWVNLFEPSGRQILSFQRARNYVAPTWPDNTVPLQVHINIRVESYEDAEPTVLLAGGTLIDDSNEHPDFRVYSDPIGRPFCLVLH</sequence>
<gene>
    <name evidence="1" type="ORF">BAUR9175_03427</name>
</gene>
<accession>A0A2H1KF51</accession>